<dbReference type="Gene3D" id="3.40.395.10">
    <property type="entry name" value="Adenoviral Proteinase, Chain A"/>
    <property type="match status" value="1"/>
</dbReference>
<dbReference type="InterPro" id="IPR003653">
    <property type="entry name" value="Peptidase_C48_C"/>
</dbReference>
<sequence length="391" mass="45232">MDQSGHQQSSSIVTSRTDTELVQNDPPLHRGRIIHKTLMHFGTESLTGRDITLSFGIGKFIDPVFMDAFVKCIAEDDFNVRPECHGFRIFLQPLVSPQCSQDIVLETIKRCLPTTDLQKAKMIFLPVLHLSHWSVYCINLGQSRVDVLDSMNYTSNNEFIEFYDGEGHGSLHTTLDPDRSKEMRAEMLQYLAFHTANKLAFHQYETSSSSALHQQQWHANSTKMKRGNMATGSKGNKGKGVSMRIEIEGTFNMRMEIEGKLDEKWNSNKRGVWCLDWWKEMMDLYKDGKDLELPLEMKCRPAWFEKMQAAAAYGTSTLSREEKEDMAARFPTDEEQYDETHWYNRAWHDVWDEDVWGLCAICGFQHHDPKNCPSPLKMRQELDGTLDEKWK</sequence>
<evidence type="ECO:0000256" key="1">
    <source>
        <dbReference type="ARBA" id="ARBA00005234"/>
    </source>
</evidence>
<dbReference type="Proteomes" id="UP000604825">
    <property type="component" value="Unassembled WGS sequence"/>
</dbReference>
<organism evidence="6 7">
    <name type="scientific">Miscanthus lutarioriparius</name>
    <dbReference type="NCBI Taxonomy" id="422564"/>
    <lineage>
        <taxon>Eukaryota</taxon>
        <taxon>Viridiplantae</taxon>
        <taxon>Streptophyta</taxon>
        <taxon>Embryophyta</taxon>
        <taxon>Tracheophyta</taxon>
        <taxon>Spermatophyta</taxon>
        <taxon>Magnoliopsida</taxon>
        <taxon>Liliopsida</taxon>
        <taxon>Poales</taxon>
        <taxon>Poaceae</taxon>
        <taxon>PACMAD clade</taxon>
        <taxon>Panicoideae</taxon>
        <taxon>Andropogonodae</taxon>
        <taxon>Andropogoneae</taxon>
        <taxon>Saccharinae</taxon>
        <taxon>Miscanthus</taxon>
    </lineage>
</organism>
<evidence type="ECO:0000259" key="5">
    <source>
        <dbReference type="Pfam" id="PF02902"/>
    </source>
</evidence>
<keyword evidence="3" id="KW-0378">Hydrolase</keyword>
<dbReference type="InterPro" id="IPR038765">
    <property type="entry name" value="Papain-like_cys_pep_sf"/>
</dbReference>
<dbReference type="GO" id="GO:0008234">
    <property type="term" value="F:cysteine-type peptidase activity"/>
    <property type="evidence" value="ECO:0007669"/>
    <property type="project" value="InterPro"/>
</dbReference>
<feature type="region of interest" description="Disordered" evidence="4">
    <location>
        <begin position="1"/>
        <end position="26"/>
    </location>
</feature>
<comment type="similarity">
    <text evidence="1">Belongs to the peptidase C48 family.</text>
</comment>
<dbReference type="AlphaFoldDB" id="A0A811MAG2"/>
<proteinExistence type="inferred from homology"/>
<protein>
    <recommendedName>
        <fullName evidence="5">Ubiquitin-like protease family profile domain-containing protein</fullName>
    </recommendedName>
</protein>
<evidence type="ECO:0000256" key="3">
    <source>
        <dbReference type="ARBA" id="ARBA00022801"/>
    </source>
</evidence>
<evidence type="ECO:0000256" key="4">
    <source>
        <dbReference type="SAM" id="MobiDB-lite"/>
    </source>
</evidence>
<feature type="domain" description="Ubiquitin-like protease family profile" evidence="5">
    <location>
        <begin position="79"/>
        <end position="156"/>
    </location>
</feature>
<comment type="caution">
    <text evidence="6">The sequence shown here is derived from an EMBL/GenBank/DDBJ whole genome shotgun (WGS) entry which is preliminary data.</text>
</comment>
<dbReference type="EMBL" id="CAJGYO010000001">
    <property type="protein sequence ID" value="CAD6201569.1"/>
    <property type="molecule type" value="Genomic_DNA"/>
</dbReference>
<name>A0A811MAG2_9POAL</name>
<feature type="region of interest" description="Disordered" evidence="4">
    <location>
        <begin position="220"/>
        <end position="239"/>
    </location>
</feature>
<evidence type="ECO:0000313" key="7">
    <source>
        <dbReference type="Proteomes" id="UP000604825"/>
    </source>
</evidence>
<dbReference type="GO" id="GO:0006508">
    <property type="term" value="P:proteolysis"/>
    <property type="evidence" value="ECO:0007669"/>
    <property type="project" value="UniProtKB-KW"/>
</dbReference>
<dbReference type="SUPFAM" id="SSF54001">
    <property type="entry name" value="Cysteine proteinases"/>
    <property type="match status" value="1"/>
</dbReference>
<evidence type="ECO:0000313" key="6">
    <source>
        <dbReference type="EMBL" id="CAD6201569.1"/>
    </source>
</evidence>
<evidence type="ECO:0000256" key="2">
    <source>
        <dbReference type="ARBA" id="ARBA00022670"/>
    </source>
</evidence>
<keyword evidence="2" id="KW-0645">Protease</keyword>
<dbReference type="OrthoDB" id="682561at2759"/>
<reference evidence="6" key="1">
    <citation type="submission" date="2020-10" db="EMBL/GenBank/DDBJ databases">
        <authorList>
            <person name="Han B."/>
            <person name="Lu T."/>
            <person name="Zhao Q."/>
            <person name="Huang X."/>
            <person name="Zhao Y."/>
        </authorList>
    </citation>
    <scope>NUCLEOTIDE SEQUENCE</scope>
</reference>
<dbReference type="Pfam" id="PF02902">
    <property type="entry name" value="Peptidase_C48"/>
    <property type="match status" value="1"/>
</dbReference>
<accession>A0A811MAG2</accession>
<gene>
    <name evidence="6" type="ORF">NCGR_LOCUS64</name>
</gene>
<feature type="compositionally biased region" description="Polar residues" evidence="4">
    <location>
        <begin position="1"/>
        <end position="22"/>
    </location>
</feature>
<keyword evidence="7" id="KW-1185">Reference proteome</keyword>